<dbReference type="Proteomes" id="UP000292423">
    <property type="component" value="Unassembled WGS sequence"/>
</dbReference>
<comment type="caution">
    <text evidence="1">The sequence shown here is derived from an EMBL/GenBank/DDBJ whole genome shotgun (WGS) entry which is preliminary data.</text>
</comment>
<dbReference type="AlphaFoldDB" id="A0A4Q7YJT6"/>
<gene>
    <name evidence="1" type="ORF">EV700_3205</name>
</gene>
<protein>
    <submittedName>
        <fullName evidence="1">Uncharacterized protein</fullName>
    </submittedName>
</protein>
<evidence type="ECO:0000313" key="2">
    <source>
        <dbReference type="Proteomes" id="UP000292423"/>
    </source>
</evidence>
<organism evidence="1 2">
    <name type="scientific">Fluviicoccus keumensis</name>
    <dbReference type="NCBI Taxonomy" id="1435465"/>
    <lineage>
        <taxon>Bacteria</taxon>
        <taxon>Pseudomonadati</taxon>
        <taxon>Pseudomonadota</taxon>
        <taxon>Gammaproteobacteria</taxon>
        <taxon>Moraxellales</taxon>
        <taxon>Moraxellaceae</taxon>
        <taxon>Fluviicoccus</taxon>
    </lineage>
</organism>
<dbReference type="EMBL" id="SHKX01000017">
    <property type="protein sequence ID" value="RZU36739.1"/>
    <property type="molecule type" value="Genomic_DNA"/>
</dbReference>
<proteinExistence type="predicted"/>
<sequence length="247" mass="28495">MVEFYCTTKTEAMQRIQDCVSRGGCRFYVAGTVTLARFQAVRAKFADSYETGLTRHQIRRRKEGGCAVTYVVWWWNKIEVRFWLLITPGRGAIWRLETPLALSDRGSRLKINGDYELLLLSRSSASGGDESWTWRLDTASFEQWRHRLERSVNVYPKNPSRLSQSLYSLYRMPGFRGIRQQVGLLVGDARRQWKSRYSNADFPDTPGLGYVSRIKAEIQDAATFLQQCINSHARQAIAEALRMNHES</sequence>
<name>A0A4Q7YJT6_9GAMM</name>
<keyword evidence="2" id="KW-1185">Reference proteome</keyword>
<accession>A0A4Q7YJT6</accession>
<evidence type="ECO:0000313" key="1">
    <source>
        <dbReference type="EMBL" id="RZU36739.1"/>
    </source>
</evidence>
<reference evidence="1 2" key="1">
    <citation type="submission" date="2019-02" db="EMBL/GenBank/DDBJ databases">
        <title>Genomic Encyclopedia of Type Strains, Phase IV (KMG-IV): sequencing the most valuable type-strain genomes for metagenomic binning, comparative biology and taxonomic classification.</title>
        <authorList>
            <person name="Goeker M."/>
        </authorList>
    </citation>
    <scope>NUCLEOTIDE SEQUENCE [LARGE SCALE GENOMIC DNA]</scope>
    <source>
        <strain evidence="1 2">DSM 105135</strain>
    </source>
</reference>